<organism evidence="1 2">
    <name type="scientific">Motilimonas pumila</name>
    <dbReference type="NCBI Taxonomy" id="2303987"/>
    <lineage>
        <taxon>Bacteria</taxon>
        <taxon>Pseudomonadati</taxon>
        <taxon>Pseudomonadota</taxon>
        <taxon>Gammaproteobacteria</taxon>
        <taxon>Alteromonadales</taxon>
        <taxon>Alteromonadales genera incertae sedis</taxon>
        <taxon>Motilimonas</taxon>
    </lineage>
</organism>
<proteinExistence type="predicted"/>
<sequence length="223" mass="25677">MLVPFYKKRLVNEIIINNDNCDMSNMIIVISCSHFDFFVDNVNTNLGFCDFAKGPREAMIKTLKCCLYILVLLASFKTLAANDVFNQKKLKSEFKQIKYTLDLKKYKKQRIKSDLVVDSEHYMADFEAYAESMSLLFESVNECHLAVYEAGDDLNAKNNQVSGVQQQRNNNIKLLNILITENDFSSLEVSSDFKQNVTSLKMLDVNMKSLYNDCVYAYKRANL</sequence>
<dbReference type="RefSeq" id="WP_119912165.1">
    <property type="nucleotide sequence ID" value="NZ_QZCH01000033.1"/>
</dbReference>
<dbReference type="Proteomes" id="UP000283255">
    <property type="component" value="Unassembled WGS sequence"/>
</dbReference>
<reference evidence="1 2" key="1">
    <citation type="submission" date="2018-09" db="EMBL/GenBank/DDBJ databases">
        <authorList>
            <person name="Wang F."/>
        </authorList>
    </citation>
    <scope>NUCLEOTIDE SEQUENCE [LARGE SCALE GENOMIC DNA]</scope>
    <source>
        <strain evidence="1 2">PLHSC7-2</strain>
    </source>
</reference>
<protein>
    <submittedName>
        <fullName evidence="1">Uncharacterized protein</fullName>
    </submittedName>
</protein>
<name>A0A418YAE8_9GAMM</name>
<keyword evidence="2" id="KW-1185">Reference proteome</keyword>
<evidence type="ECO:0000313" key="2">
    <source>
        <dbReference type="Proteomes" id="UP000283255"/>
    </source>
</evidence>
<dbReference type="EMBL" id="QZCH01000033">
    <property type="protein sequence ID" value="RJG39509.1"/>
    <property type="molecule type" value="Genomic_DNA"/>
</dbReference>
<gene>
    <name evidence="1" type="ORF">D1Z90_17885</name>
</gene>
<accession>A0A418YAE8</accession>
<comment type="caution">
    <text evidence="1">The sequence shown here is derived from an EMBL/GenBank/DDBJ whole genome shotgun (WGS) entry which is preliminary data.</text>
</comment>
<dbReference type="AlphaFoldDB" id="A0A418YAE8"/>
<evidence type="ECO:0000313" key="1">
    <source>
        <dbReference type="EMBL" id="RJG39509.1"/>
    </source>
</evidence>
<reference evidence="1 2" key="2">
    <citation type="submission" date="2019-01" db="EMBL/GenBank/DDBJ databases">
        <title>Motilimonas pumilus sp. nov., isolated from the gut of sea cucumber (Apostichopus japonicus).</title>
        <authorList>
            <person name="Wang F.-Q."/>
            <person name="Ren L.-H."/>
            <person name="Lin Y.-W."/>
            <person name="Sun G.-H."/>
            <person name="Du Z.-J."/>
            <person name="Zhao J.-X."/>
            <person name="Liu X.-J."/>
            <person name="Liu L.-J."/>
        </authorList>
    </citation>
    <scope>NUCLEOTIDE SEQUENCE [LARGE SCALE GENOMIC DNA]</scope>
    <source>
        <strain evidence="1 2">PLHSC7-2</strain>
    </source>
</reference>